<dbReference type="PROSITE" id="PS50294">
    <property type="entry name" value="WD_REPEATS_REGION"/>
    <property type="match status" value="4"/>
</dbReference>
<evidence type="ECO:0000259" key="10">
    <source>
        <dbReference type="Pfam" id="PF04494"/>
    </source>
</evidence>
<evidence type="ECO:0000256" key="3">
    <source>
        <dbReference type="ARBA" id="ARBA00022574"/>
    </source>
</evidence>
<comment type="caution">
    <text evidence="11">The sequence shown here is derived from an EMBL/GenBank/DDBJ whole genome shotgun (WGS) entry which is preliminary data.</text>
</comment>
<reference evidence="11 12" key="1">
    <citation type="submission" date="2018-12" db="EMBL/GenBank/DDBJ databases">
        <title>Draft genome sequence of Xylaria grammica IHI A82.</title>
        <authorList>
            <person name="Buettner E."/>
            <person name="Kellner H."/>
        </authorList>
    </citation>
    <scope>NUCLEOTIDE SEQUENCE [LARGE SCALE GENOMIC DNA]</scope>
    <source>
        <strain evidence="11 12">IHI A82</strain>
    </source>
</reference>
<evidence type="ECO:0000256" key="4">
    <source>
        <dbReference type="ARBA" id="ARBA00022737"/>
    </source>
</evidence>
<evidence type="ECO:0000256" key="6">
    <source>
        <dbReference type="ARBA" id="ARBA00023163"/>
    </source>
</evidence>
<feature type="region of interest" description="Disordered" evidence="9">
    <location>
        <begin position="1"/>
        <end position="62"/>
    </location>
</feature>
<evidence type="ECO:0000313" key="12">
    <source>
        <dbReference type="Proteomes" id="UP000286045"/>
    </source>
</evidence>
<dbReference type="PANTHER" id="PTHR19879:SF1">
    <property type="entry name" value="CANNONBALL-RELATED"/>
    <property type="match status" value="1"/>
</dbReference>
<evidence type="ECO:0000256" key="7">
    <source>
        <dbReference type="ARBA" id="ARBA00023242"/>
    </source>
</evidence>
<dbReference type="Pfam" id="PF04494">
    <property type="entry name" value="TFIID_NTD2"/>
    <property type="match status" value="1"/>
</dbReference>
<keyword evidence="4" id="KW-0677">Repeat</keyword>
<accession>A0A439DFU6</accession>
<dbReference type="InterPro" id="IPR036322">
    <property type="entry name" value="WD40_repeat_dom_sf"/>
</dbReference>
<feature type="repeat" description="WD" evidence="8">
    <location>
        <begin position="599"/>
        <end position="640"/>
    </location>
</feature>
<feature type="compositionally biased region" description="Pro residues" evidence="9">
    <location>
        <begin position="48"/>
        <end position="58"/>
    </location>
</feature>
<dbReference type="Gene3D" id="2.130.10.10">
    <property type="entry name" value="YVTN repeat-like/Quinoprotein amine dehydrogenase"/>
    <property type="match status" value="2"/>
</dbReference>
<feature type="domain" description="TFIID subunit TAF5 NTD2" evidence="10">
    <location>
        <begin position="112"/>
        <end position="239"/>
    </location>
</feature>
<comment type="similarity">
    <text evidence="2">Belongs to the WD repeat TAF5 family.</text>
</comment>
<feature type="repeat" description="WD" evidence="8">
    <location>
        <begin position="555"/>
        <end position="598"/>
    </location>
</feature>
<feature type="compositionally biased region" description="Low complexity" evidence="9">
    <location>
        <begin position="1"/>
        <end position="47"/>
    </location>
</feature>
<feature type="repeat" description="WD" evidence="8">
    <location>
        <begin position="486"/>
        <end position="505"/>
    </location>
</feature>
<dbReference type="SUPFAM" id="SSF160897">
    <property type="entry name" value="Taf5 N-terminal domain-like"/>
    <property type="match status" value="1"/>
</dbReference>
<keyword evidence="6" id="KW-0804">Transcription</keyword>
<evidence type="ECO:0000256" key="2">
    <source>
        <dbReference type="ARBA" id="ARBA00009435"/>
    </source>
</evidence>
<dbReference type="AlphaFoldDB" id="A0A439DFU6"/>
<sequence length="769" mass="84891">MSNAGPPSAGGTSGAGFTPQPAAASTTPGPTAPANNSTAAPTTSTTAVPPPNIPPPNNPQNLNQIVTDYLLKKGYKRTEEIFRQEVRDLDEAGRPRQHNDVSVSDRIFPAGKYLSSFKHFERWVDNGLDLYKFELGKVMWPLFVYSYLRLVAQGSTAHAKEFMQKGRARFETARIDELRVLELITLAPHVHENSMAKLYRENRYVIPINKSLTGNLFHFLERELDQCGAVVLDIIQQHCRVDSVDRGPIEPFSFEAIYRRARNQELDDVDIQEGIPGLTSRSGVANRDILENQAALKLGPLPLDGELRDDIAAELEEEDRLHPPKDGIPTLVDEFNSMHPIKKEAGDSPQRTDIPYPPSRARDVVVEMQKVRENRDRFRIEGRTGGAGPGLSVCMFTFHNHLGSFSCIDFSKDQQLVAVGTTESYIRVWSLDGKPLKSTLPPEKDMKVNNRKLIGHSAPVYAVAFSDAISNIDRNLYEGEAKPETDSKLLLSCSADGQVRLWSLDIWTCLCIYKGHDGPVTSLSWSPHGHYFVTGGWDKTVRIWAQDHASAIRLLVGHDTPISTVAWHPNGTYVFSASDETDKSIRMWAMAKGDCVRIFTGHTDYISALECSPNGKILASADIGGNIFLWDIEKATRIKRCRGHGRGGIWSLSFSVESTILVSGGQDSTVRVWDVEMPAEGSRPQNQQDGDGTIVAAGAQGESKQAGAVTQPTSNPGSGKKKGKEVMITPDQISAFPTKKTPVLKVQCTRMNLVLVGGCYYPETQDRDR</sequence>
<feature type="region of interest" description="Disordered" evidence="9">
    <location>
        <begin position="701"/>
        <end position="725"/>
    </location>
</feature>
<dbReference type="SMART" id="SM00320">
    <property type="entry name" value="WD40"/>
    <property type="match status" value="6"/>
</dbReference>
<protein>
    <recommendedName>
        <fullName evidence="10">TFIID subunit TAF5 NTD2 domain-containing protein</fullName>
    </recommendedName>
</protein>
<dbReference type="PROSITE" id="PS50896">
    <property type="entry name" value="LISH"/>
    <property type="match status" value="1"/>
</dbReference>
<feature type="repeat" description="WD" evidence="8">
    <location>
        <begin position="649"/>
        <end position="676"/>
    </location>
</feature>
<dbReference type="Gene3D" id="1.25.40.500">
    <property type="entry name" value="TFIID subunit TAF5, NTD2 domain"/>
    <property type="match status" value="1"/>
</dbReference>
<keyword evidence="12" id="KW-1185">Reference proteome</keyword>
<dbReference type="GO" id="GO:0006367">
    <property type="term" value="P:transcription initiation at RNA polymerase II promoter"/>
    <property type="evidence" value="ECO:0007669"/>
    <property type="project" value="TreeGrafter"/>
</dbReference>
<dbReference type="STRING" id="363999.A0A439DFU6"/>
<dbReference type="InterPro" id="IPR015943">
    <property type="entry name" value="WD40/YVTN_repeat-like_dom_sf"/>
</dbReference>
<dbReference type="InterPro" id="IPR001680">
    <property type="entry name" value="WD40_rpt"/>
</dbReference>
<feature type="compositionally biased region" description="Polar residues" evidence="9">
    <location>
        <begin position="708"/>
        <end position="717"/>
    </location>
</feature>
<organism evidence="11 12">
    <name type="scientific">Xylaria grammica</name>
    <dbReference type="NCBI Taxonomy" id="363999"/>
    <lineage>
        <taxon>Eukaryota</taxon>
        <taxon>Fungi</taxon>
        <taxon>Dikarya</taxon>
        <taxon>Ascomycota</taxon>
        <taxon>Pezizomycotina</taxon>
        <taxon>Sordariomycetes</taxon>
        <taxon>Xylariomycetidae</taxon>
        <taxon>Xylariales</taxon>
        <taxon>Xylariaceae</taxon>
        <taxon>Xylaria</taxon>
    </lineage>
</organism>
<feature type="repeat" description="WD" evidence="8">
    <location>
        <begin position="513"/>
        <end position="544"/>
    </location>
</feature>
<evidence type="ECO:0000256" key="9">
    <source>
        <dbReference type="SAM" id="MobiDB-lite"/>
    </source>
</evidence>
<keyword evidence="3 8" id="KW-0853">WD repeat</keyword>
<dbReference type="InterPro" id="IPR019775">
    <property type="entry name" value="WD40_repeat_CS"/>
</dbReference>
<dbReference type="SUPFAM" id="SSF50978">
    <property type="entry name" value="WD40 repeat-like"/>
    <property type="match status" value="1"/>
</dbReference>
<dbReference type="EMBL" id="RYZI01000030">
    <property type="protein sequence ID" value="RWA13284.1"/>
    <property type="molecule type" value="Genomic_DNA"/>
</dbReference>
<dbReference type="PROSITE" id="PS50082">
    <property type="entry name" value="WD_REPEATS_2"/>
    <property type="match status" value="6"/>
</dbReference>
<dbReference type="Pfam" id="PF00400">
    <property type="entry name" value="WD40"/>
    <property type="match status" value="6"/>
</dbReference>
<evidence type="ECO:0000256" key="1">
    <source>
        <dbReference type="ARBA" id="ARBA00004123"/>
    </source>
</evidence>
<dbReference type="GO" id="GO:0005669">
    <property type="term" value="C:transcription factor TFIID complex"/>
    <property type="evidence" value="ECO:0007669"/>
    <property type="project" value="TreeGrafter"/>
</dbReference>
<gene>
    <name evidence="11" type="ORF">EKO27_g1822</name>
</gene>
<dbReference type="PROSITE" id="PS00678">
    <property type="entry name" value="WD_REPEATS_1"/>
    <property type="match status" value="1"/>
</dbReference>
<dbReference type="InterPro" id="IPR006594">
    <property type="entry name" value="LisH"/>
</dbReference>
<feature type="repeat" description="WD" evidence="8">
    <location>
        <begin position="398"/>
        <end position="439"/>
    </location>
</feature>
<dbReference type="CDD" id="cd08044">
    <property type="entry name" value="TAF5_NTD2"/>
    <property type="match status" value="1"/>
</dbReference>
<keyword evidence="5" id="KW-0805">Transcription regulation</keyword>
<dbReference type="Proteomes" id="UP000286045">
    <property type="component" value="Unassembled WGS sequence"/>
</dbReference>
<evidence type="ECO:0000256" key="8">
    <source>
        <dbReference type="PROSITE-ProRule" id="PRU00221"/>
    </source>
</evidence>
<dbReference type="CDD" id="cd00200">
    <property type="entry name" value="WD40"/>
    <property type="match status" value="1"/>
</dbReference>
<dbReference type="PANTHER" id="PTHR19879">
    <property type="entry name" value="TRANSCRIPTION INITIATION FACTOR TFIID"/>
    <property type="match status" value="1"/>
</dbReference>
<dbReference type="InterPro" id="IPR007582">
    <property type="entry name" value="TFIID_NTD2"/>
</dbReference>
<comment type="subcellular location">
    <subcellularLocation>
        <location evidence="1">Nucleus</location>
    </subcellularLocation>
</comment>
<dbReference type="Pfam" id="PF08513">
    <property type="entry name" value="LisH"/>
    <property type="match status" value="1"/>
</dbReference>
<evidence type="ECO:0000256" key="5">
    <source>
        <dbReference type="ARBA" id="ARBA00023015"/>
    </source>
</evidence>
<dbReference type="InterPro" id="IPR037264">
    <property type="entry name" value="TFIID_NTD2_sf"/>
</dbReference>
<keyword evidence="7" id="KW-0539">Nucleus</keyword>
<dbReference type="InterPro" id="IPR020472">
    <property type="entry name" value="WD40_PAC1"/>
</dbReference>
<evidence type="ECO:0000313" key="11">
    <source>
        <dbReference type="EMBL" id="RWA13284.1"/>
    </source>
</evidence>
<name>A0A439DFU6_9PEZI</name>
<dbReference type="SMART" id="SM00667">
    <property type="entry name" value="LisH"/>
    <property type="match status" value="1"/>
</dbReference>
<dbReference type="GO" id="GO:0016251">
    <property type="term" value="F:RNA polymerase II general transcription initiation factor activity"/>
    <property type="evidence" value="ECO:0007669"/>
    <property type="project" value="TreeGrafter"/>
</dbReference>
<dbReference type="PRINTS" id="PR00320">
    <property type="entry name" value="GPROTEINBRPT"/>
</dbReference>
<proteinExistence type="inferred from homology"/>